<gene>
    <name evidence="1" type="ORF">M9Y10_037797</name>
</gene>
<reference evidence="1 2" key="1">
    <citation type="submission" date="2024-04" db="EMBL/GenBank/DDBJ databases">
        <title>Tritrichomonas musculus Genome.</title>
        <authorList>
            <person name="Alves-Ferreira E."/>
            <person name="Grigg M."/>
            <person name="Lorenzi H."/>
            <person name="Galac M."/>
        </authorList>
    </citation>
    <scope>NUCLEOTIDE SEQUENCE [LARGE SCALE GENOMIC DNA]</scope>
    <source>
        <strain evidence="1 2">EAF2021</strain>
    </source>
</reference>
<protein>
    <submittedName>
        <fullName evidence="1">Uncharacterized protein</fullName>
    </submittedName>
</protein>
<dbReference type="Proteomes" id="UP001470230">
    <property type="component" value="Unassembled WGS sequence"/>
</dbReference>
<evidence type="ECO:0000313" key="2">
    <source>
        <dbReference type="Proteomes" id="UP001470230"/>
    </source>
</evidence>
<organism evidence="1 2">
    <name type="scientific">Tritrichomonas musculus</name>
    <dbReference type="NCBI Taxonomy" id="1915356"/>
    <lineage>
        <taxon>Eukaryota</taxon>
        <taxon>Metamonada</taxon>
        <taxon>Parabasalia</taxon>
        <taxon>Tritrichomonadida</taxon>
        <taxon>Tritrichomonadidae</taxon>
        <taxon>Tritrichomonas</taxon>
    </lineage>
</organism>
<comment type="caution">
    <text evidence="1">The sequence shown here is derived from an EMBL/GenBank/DDBJ whole genome shotgun (WGS) entry which is preliminary data.</text>
</comment>
<name>A0ABR2GS82_9EUKA</name>
<sequence>MKRGRPTNHYLHYSYIIWRGNDGNFSCYDINNKNRIKENDNLFKDEKTKDPIKDHIKVTKSAMIQSSFNTASNENQNNDFFLNHYFQAPKQKTDANYAFVDLKADYIDFMFDQQLDFDIFEENNNICFINDEKNSSTSFIE</sequence>
<accession>A0ABR2GS82</accession>
<evidence type="ECO:0000313" key="1">
    <source>
        <dbReference type="EMBL" id="KAK8836536.1"/>
    </source>
</evidence>
<keyword evidence="2" id="KW-1185">Reference proteome</keyword>
<proteinExistence type="predicted"/>
<dbReference type="EMBL" id="JAPFFF010000065">
    <property type="protein sequence ID" value="KAK8836536.1"/>
    <property type="molecule type" value="Genomic_DNA"/>
</dbReference>